<dbReference type="InterPro" id="IPR029151">
    <property type="entry name" value="Sensor-like_sf"/>
</dbReference>
<dbReference type="EC" id="2.7.7.65" evidence="1"/>
<evidence type="ECO:0000256" key="2">
    <source>
        <dbReference type="ARBA" id="ARBA00034247"/>
    </source>
</evidence>
<dbReference type="RefSeq" id="WP_008337470.1">
    <property type="nucleotide sequence ID" value="NZ_AFRZ01000001.1"/>
</dbReference>
<dbReference type="SUPFAM" id="SSF55073">
    <property type="entry name" value="Nucleotide cyclase"/>
    <property type="match status" value="1"/>
</dbReference>
<dbReference type="Proteomes" id="UP000006431">
    <property type="component" value="Unassembled WGS sequence"/>
</dbReference>
<dbReference type="GO" id="GO:0052621">
    <property type="term" value="F:diguanylate cyclase activity"/>
    <property type="evidence" value="ECO:0007669"/>
    <property type="project" value="UniProtKB-EC"/>
</dbReference>
<evidence type="ECO:0000313" key="5">
    <source>
        <dbReference type="EMBL" id="EHP31188.1"/>
    </source>
</evidence>
<comment type="caution">
    <text evidence="5">The sequence shown here is derived from an EMBL/GenBank/DDBJ whole genome shotgun (WGS) entry which is preliminary data.</text>
</comment>
<name>B6BJE3_SULGG</name>
<dbReference type="CDD" id="cd01949">
    <property type="entry name" value="GGDEF"/>
    <property type="match status" value="1"/>
</dbReference>
<evidence type="ECO:0000256" key="3">
    <source>
        <dbReference type="SAM" id="Phobius"/>
    </source>
</evidence>
<keyword evidence="6" id="KW-1185">Reference proteome</keyword>
<dbReference type="SMART" id="SM00267">
    <property type="entry name" value="GGDEF"/>
    <property type="match status" value="1"/>
</dbReference>
<dbReference type="PANTHER" id="PTHR45138:SF9">
    <property type="entry name" value="DIGUANYLATE CYCLASE DGCM-RELATED"/>
    <property type="match status" value="1"/>
</dbReference>
<accession>B6BJE3</accession>
<organism evidence="5 6">
    <name type="scientific">Sulfurimonas gotlandica (strain DSM 19862 / JCM 16533 / GD1)</name>
    <dbReference type="NCBI Taxonomy" id="929558"/>
    <lineage>
        <taxon>Bacteria</taxon>
        <taxon>Pseudomonadati</taxon>
        <taxon>Campylobacterota</taxon>
        <taxon>Epsilonproteobacteria</taxon>
        <taxon>Campylobacterales</taxon>
        <taxon>Sulfurimonadaceae</taxon>
        <taxon>Sulfurimonas</taxon>
    </lineage>
</organism>
<accession>H1FSS0</accession>
<dbReference type="OrthoDB" id="7323245at2"/>
<keyword evidence="3" id="KW-1133">Transmembrane helix</keyword>
<feature type="domain" description="GGDEF" evidence="4">
    <location>
        <begin position="517"/>
        <end position="648"/>
    </location>
</feature>
<dbReference type="InterPro" id="IPR043128">
    <property type="entry name" value="Rev_trsase/Diguanyl_cyclase"/>
</dbReference>
<feature type="transmembrane region" description="Helical" evidence="3">
    <location>
        <begin position="12"/>
        <end position="30"/>
    </location>
</feature>
<evidence type="ECO:0000259" key="4">
    <source>
        <dbReference type="PROSITE" id="PS50887"/>
    </source>
</evidence>
<gene>
    <name evidence="5" type="ORF">SMGD1_2666</name>
</gene>
<dbReference type="Pfam" id="PF00990">
    <property type="entry name" value="GGDEF"/>
    <property type="match status" value="1"/>
</dbReference>
<reference evidence="5 6" key="1">
    <citation type="journal article" date="2012" name="Proc. Natl. Acad. Sci. U.S.A.">
        <title>Genome and physiology of a model Epsilonproteobacterium responsible for sulfide detoxification in marine oxygen depletion zones.</title>
        <authorList>
            <person name="Grote J."/>
            <person name="Schott T."/>
            <person name="Bruckner C.G."/>
            <person name="Glockner F.O."/>
            <person name="Jost G."/>
            <person name="Teeling H."/>
            <person name="Labrenz M."/>
            <person name="Jurgens K."/>
        </authorList>
    </citation>
    <scope>NUCLEOTIDE SEQUENCE [LARGE SCALE GENOMIC DNA]</scope>
    <source>
        <strain evidence="5 6">GD1</strain>
    </source>
</reference>
<dbReference type="PROSITE" id="PS50887">
    <property type="entry name" value="GGDEF"/>
    <property type="match status" value="1"/>
</dbReference>
<dbReference type="InterPro" id="IPR000160">
    <property type="entry name" value="GGDEF_dom"/>
</dbReference>
<sequence>MSNNKSIKAIFVLNYIILFSGIAFSLYYAHNLFLNLKEKSANQNLLAINKLSAKGVNTHLEYVSNSVKALGDSYRKLYEKKYEHIKNKPIYKHKHLKNEQITFFNDFTDKKDFTFQSDHASMILSNLSQDKEAIGKELNIFHQLTPALESLHNSFHFSWVYITTVNDFMLIYPYVPYVNANDIYKPTQQHFYKAANFAQKSVGWEEPYNDIAGAGVLITASYPIYDKNEKLLGVASHDITVNKVAESILNETTMHKGSISFLISKQGKVISSTNPDQMQEIQKQNKQEYKGNFYYRTIKNAKENGLNDITVSTHEYLNELGDEIVSTIKPVKDVNTALWNSSIGFFHDKLLMVSQIPATEWILVSCVPKESIVDETRSIFYQTLLILSIFITTLFIFSGILTMRHLIAPLDIINKASKHFGDGYTDVKVQYSNMNLLKTLFDTFNIMVEKVKFNQQLLEEKVYERTAKLQKEINRRKTVEEELRKISRTDALTGIWNRRYFFEMLDREISRSQRYDINMSLLMIDIDLFKNINDTWGHDIGDKAIKHVVNIINSNVRKENIFSRLGGEEFGIILIETKVPYTPQSISERIRKSIEAVPLIIDEKSIKITVSIGIANIMNNDTANTLYVRSDRALYLAKENGRNRVEEV</sequence>
<dbReference type="PANTHER" id="PTHR45138">
    <property type="entry name" value="REGULATORY COMPONENTS OF SENSORY TRANSDUCTION SYSTEM"/>
    <property type="match status" value="1"/>
</dbReference>
<dbReference type="Gene3D" id="6.10.340.10">
    <property type="match status" value="1"/>
</dbReference>
<keyword evidence="3" id="KW-0472">Membrane</keyword>
<dbReference type="SUPFAM" id="SSF103190">
    <property type="entry name" value="Sensory domain-like"/>
    <property type="match status" value="1"/>
</dbReference>
<evidence type="ECO:0000313" key="6">
    <source>
        <dbReference type="Proteomes" id="UP000006431"/>
    </source>
</evidence>
<dbReference type="Gene3D" id="3.30.70.270">
    <property type="match status" value="1"/>
</dbReference>
<dbReference type="NCBIfam" id="TIGR00254">
    <property type="entry name" value="GGDEF"/>
    <property type="match status" value="1"/>
</dbReference>
<comment type="catalytic activity">
    <reaction evidence="2">
        <text>2 GTP = 3',3'-c-di-GMP + 2 diphosphate</text>
        <dbReference type="Rhea" id="RHEA:24898"/>
        <dbReference type="ChEBI" id="CHEBI:33019"/>
        <dbReference type="ChEBI" id="CHEBI:37565"/>
        <dbReference type="ChEBI" id="CHEBI:58805"/>
        <dbReference type="EC" id="2.7.7.65"/>
    </reaction>
</comment>
<dbReference type="PATRIC" id="fig|929558.5.peg.2655"/>
<feature type="transmembrane region" description="Helical" evidence="3">
    <location>
        <begin position="379"/>
        <end position="401"/>
    </location>
</feature>
<dbReference type="InterPro" id="IPR050469">
    <property type="entry name" value="Diguanylate_Cyclase"/>
</dbReference>
<evidence type="ECO:0000256" key="1">
    <source>
        <dbReference type="ARBA" id="ARBA00012528"/>
    </source>
</evidence>
<dbReference type="STRING" id="929558.SMGD1_2666"/>
<keyword evidence="3" id="KW-0812">Transmembrane</keyword>
<dbReference type="eggNOG" id="COG3706">
    <property type="taxonomic scope" value="Bacteria"/>
</dbReference>
<protein>
    <recommendedName>
        <fullName evidence="1">diguanylate cyclase</fullName>
        <ecNumber evidence="1">2.7.7.65</ecNumber>
    </recommendedName>
</protein>
<dbReference type="InterPro" id="IPR029787">
    <property type="entry name" value="Nucleotide_cyclase"/>
</dbReference>
<dbReference type="EMBL" id="AFRZ01000001">
    <property type="protein sequence ID" value="EHP31188.1"/>
    <property type="molecule type" value="Genomic_DNA"/>
</dbReference>
<proteinExistence type="predicted"/>
<dbReference type="FunFam" id="3.30.70.270:FF:000001">
    <property type="entry name" value="Diguanylate cyclase domain protein"/>
    <property type="match status" value="1"/>
</dbReference>
<dbReference type="HOGENOM" id="CLU_422670_0_0_7"/>
<dbReference type="Gene3D" id="3.30.450.20">
    <property type="entry name" value="PAS domain"/>
    <property type="match status" value="1"/>
</dbReference>
<dbReference type="AlphaFoldDB" id="B6BJE3"/>
<dbReference type="Pfam" id="PF22673">
    <property type="entry name" value="MCP-like_PDC_1"/>
    <property type="match status" value="1"/>
</dbReference>